<dbReference type="RefSeq" id="WP_231333228.1">
    <property type="nucleotide sequence ID" value="NZ_CP059572.1"/>
</dbReference>
<accession>A0ABX8QN74</accession>
<comment type="subcellular location">
    <subcellularLocation>
        <location evidence="1">Secreted</location>
    </subcellularLocation>
</comment>
<dbReference type="InterPro" id="IPR001343">
    <property type="entry name" value="Hemolysn_Ca-bd"/>
</dbReference>
<dbReference type="PANTHER" id="PTHR38340:SF1">
    <property type="entry name" value="S-LAYER PROTEIN"/>
    <property type="match status" value="1"/>
</dbReference>
<evidence type="ECO:0000256" key="1">
    <source>
        <dbReference type="ARBA" id="ARBA00004613"/>
    </source>
</evidence>
<evidence type="ECO:0000256" key="2">
    <source>
        <dbReference type="ARBA" id="ARBA00022525"/>
    </source>
</evidence>
<proteinExistence type="predicted"/>
<dbReference type="InterPro" id="IPR050557">
    <property type="entry name" value="RTX_toxin/Mannuronan_C5-epim"/>
</dbReference>
<gene>
    <name evidence="3" type="ORF">AGRA3207_000836</name>
</gene>
<keyword evidence="4" id="KW-1185">Reference proteome</keyword>
<dbReference type="InterPro" id="IPR018511">
    <property type="entry name" value="Hemolysin-typ_Ca-bd_CS"/>
</dbReference>
<dbReference type="Pfam" id="PF00353">
    <property type="entry name" value="HemolysinCabind"/>
    <property type="match status" value="3"/>
</dbReference>
<name>A0ABX8QN74_9ACTN</name>
<dbReference type="PANTHER" id="PTHR38340">
    <property type="entry name" value="S-LAYER PROTEIN"/>
    <property type="match status" value="1"/>
</dbReference>
<dbReference type="EMBL" id="CP059572">
    <property type="protein sequence ID" value="QXJ20173.1"/>
    <property type="molecule type" value="Genomic_DNA"/>
</dbReference>
<evidence type="ECO:0000313" key="4">
    <source>
        <dbReference type="Proteomes" id="UP001049518"/>
    </source>
</evidence>
<dbReference type="PRINTS" id="PR00313">
    <property type="entry name" value="CABNDNGRPT"/>
</dbReference>
<dbReference type="PROSITE" id="PS00330">
    <property type="entry name" value="HEMOLYSIN_CALCIUM"/>
    <property type="match status" value="2"/>
</dbReference>
<protein>
    <recommendedName>
        <fullName evidence="5">Calcium-binding protein</fullName>
    </recommendedName>
</protein>
<organism evidence="3 4">
    <name type="scientific">Actinomadura graeca</name>
    <dbReference type="NCBI Taxonomy" id="2750812"/>
    <lineage>
        <taxon>Bacteria</taxon>
        <taxon>Bacillati</taxon>
        <taxon>Actinomycetota</taxon>
        <taxon>Actinomycetes</taxon>
        <taxon>Streptosporangiales</taxon>
        <taxon>Thermomonosporaceae</taxon>
        <taxon>Actinomadura</taxon>
    </lineage>
</organism>
<dbReference type="SUPFAM" id="SSF51120">
    <property type="entry name" value="beta-Roll"/>
    <property type="match status" value="1"/>
</dbReference>
<dbReference type="Proteomes" id="UP001049518">
    <property type="component" value="Chromosome"/>
</dbReference>
<sequence length="262" mass="27377">MIIVINGEKVLAVISLFVTVHKSFGSDQLYLSFIGHHTCFPGVRWRELGVAPAIDRRRKENGRMQLRTILGTLTLLGAALTPVASAVPSAAEAASCVDERTGQSMTVRVTGSTGFDNLWAVTGDVISAQSGDDRIFLDQISDGPFGSDVVACGDGENDWIGFFLAQPTGTLAARGGTGADTLLGGSNSDFLNGNAGTDTLIGNDGDDTLKGEDGNDNIWGGDGNDVIDGGDGHDIIDGGPGRDTCKGGEERNFYTVNCEVFS</sequence>
<evidence type="ECO:0000313" key="3">
    <source>
        <dbReference type="EMBL" id="QXJ20173.1"/>
    </source>
</evidence>
<dbReference type="InterPro" id="IPR011049">
    <property type="entry name" value="Serralysin-like_metalloprot_C"/>
</dbReference>
<keyword evidence="2" id="KW-0964">Secreted</keyword>
<reference evidence="3" key="1">
    <citation type="submission" date="2020-07" db="EMBL/GenBank/DDBJ databases">
        <authorList>
            <person name="Tarantini F.S."/>
            <person name="Hong K.W."/>
            <person name="Chan K.G."/>
        </authorList>
    </citation>
    <scope>NUCLEOTIDE SEQUENCE</scope>
    <source>
        <strain evidence="3">32-07</strain>
    </source>
</reference>
<evidence type="ECO:0008006" key="5">
    <source>
        <dbReference type="Google" id="ProtNLM"/>
    </source>
</evidence>
<dbReference type="Gene3D" id="2.150.10.10">
    <property type="entry name" value="Serralysin-like metalloprotease, C-terminal"/>
    <property type="match status" value="1"/>
</dbReference>